<proteinExistence type="predicted"/>
<gene>
    <name evidence="5" type="primary">LOC106056707</name>
</gene>
<evidence type="ECO:0000259" key="2">
    <source>
        <dbReference type="PROSITE" id="PS50033"/>
    </source>
</evidence>
<feature type="compositionally biased region" description="Low complexity" evidence="1">
    <location>
        <begin position="263"/>
        <end position="278"/>
    </location>
</feature>
<feature type="domain" description="RBD" evidence="3">
    <location>
        <begin position="3"/>
        <end position="73"/>
    </location>
</feature>
<dbReference type="Gene3D" id="3.10.20.90">
    <property type="entry name" value="Phosphatidylinositol 3-kinase Catalytic Subunit, Chain A, domain 1"/>
    <property type="match status" value="2"/>
</dbReference>
<sequence length="607" mass="68214">MAASVQVLCPNGRRQNVKINPNTKLLQILEEVCQRQGFVPPENYILVQGRKELDLSLSVRFSSLPNNAKLELAKAASARVEQDVKIALQLDSGQRLQGTFKPSTTLWDLLLQLENEHSEHKDILSKVDRSTSPALHPVCIFMREEIIGMRALQEMNLKKLGLTSGNAIIRLLHRPVEESILQEIELKLEKEKEKQAKLEEIAQKKSELQQMIPEDNRSDETSSDLDQKVEQKSPSILDLESSAQKYGEPGELHPEPMDTLENESSLSMSSSASEPSPAKQRLAHPKKNSKTFTHDSQSSSAGATAKTVQFSGVTEITDDEFLDLSPQEQAIARRLVAKYLPQSSSETEEPASFADFKFPEATKGMDLSGSDRKQVTEESLPSCDREAIIFRTDEPLSHESSQVDSIPEDFFEITQSDVKILYRDLQSAVQQLEDQPLMTKAMKRAQTEALYDQYERVVIRVQFPEKLTLQGVFKPRELVSALYSFVQEHLENKKISFYLYTTPPKFILKDQKSTLSSNHLAPAVIVYFGSDSHQDHYLSETTRQLLKTRLKAEAIVNTILQPSVPESETKKIEESRPASSRSQVASTSQGSLSSGAHIPKWLRLGKK</sequence>
<reference evidence="5" key="1">
    <citation type="submission" date="2025-08" db="UniProtKB">
        <authorList>
            <consortium name="RefSeq"/>
        </authorList>
    </citation>
    <scope>IDENTIFICATION</scope>
</reference>
<keyword evidence="4" id="KW-1185">Reference proteome</keyword>
<feature type="region of interest" description="Disordered" evidence="1">
    <location>
        <begin position="204"/>
        <end position="307"/>
    </location>
</feature>
<protein>
    <submittedName>
        <fullName evidence="5">Tether containing UBX domain for GLUT4-like</fullName>
    </submittedName>
</protein>
<dbReference type="GeneID" id="106056707"/>
<feature type="compositionally biased region" description="Polar residues" evidence="1">
    <location>
        <begin position="290"/>
        <end position="307"/>
    </location>
</feature>
<dbReference type="OrthoDB" id="440781at2759"/>
<dbReference type="GO" id="GO:0006886">
    <property type="term" value="P:intracellular protein transport"/>
    <property type="evidence" value="ECO:0007669"/>
    <property type="project" value="TreeGrafter"/>
</dbReference>
<name>A0A9W2ZM24_BIOGL</name>
<feature type="compositionally biased region" description="Basic and acidic residues" evidence="1">
    <location>
        <begin position="567"/>
        <end position="576"/>
    </location>
</feature>
<feature type="compositionally biased region" description="Basic and acidic residues" evidence="1">
    <location>
        <begin position="214"/>
        <end position="231"/>
    </location>
</feature>
<dbReference type="InterPro" id="IPR003116">
    <property type="entry name" value="RBD_dom"/>
</dbReference>
<dbReference type="GO" id="GO:0042593">
    <property type="term" value="P:glucose homeostasis"/>
    <property type="evidence" value="ECO:0007669"/>
    <property type="project" value="TreeGrafter"/>
</dbReference>
<dbReference type="PANTHER" id="PTHR46467:SF1">
    <property type="entry name" value="TETHER CONTAINING UBX DOMAIN FOR GLUT4"/>
    <property type="match status" value="1"/>
</dbReference>
<dbReference type="InterPro" id="IPR001012">
    <property type="entry name" value="UBX_dom"/>
</dbReference>
<evidence type="ECO:0000259" key="3">
    <source>
        <dbReference type="PROSITE" id="PS50898"/>
    </source>
</evidence>
<accession>A0A9W2ZM24</accession>
<organism evidence="4 5">
    <name type="scientific">Biomphalaria glabrata</name>
    <name type="common">Bloodfluke planorb</name>
    <name type="synonym">Freshwater snail</name>
    <dbReference type="NCBI Taxonomy" id="6526"/>
    <lineage>
        <taxon>Eukaryota</taxon>
        <taxon>Metazoa</taxon>
        <taxon>Spiralia</taxon>
        <taxon>Lophotrochozoa</taxon>
        <taxon>Mollusca</taxon>
        <taxon>Gastropoda</taxon>
        <taxon>Heterobranchia</taxon>
        <taxon>Euthyneura</taxon>
        <taxon>Panpulmonata</taxon>
        <taxon>Hygrophila</taxon>
        <taxon>Lymnaeoidea</taxon>
        <taxon>Planorbidae</taxon>
        <taxon>Biomphalaria</taxon>
    </lineage>
</organism>
<evidence type="ECO:0000313" key="5">
    <source>
        <dbReference type="RefSeq" id="XP_055876117.1"/>
    </source>
</evidence>
<dbReference type="RefSeq" id="XP_055876117.1">
    <property type="nucleotide sequence ID" value="XM_056020142.1"/>
</dbReference>
<dbReference type="PROSITE" id="PS50898">
    <property type="entry name" value="RBD"/>
    <property type="match status" value="1"/>
</dbReference>
<dbReference type="AlphaFoldDB" id="A0A9W2ZM24"/>
<dbReference type="Pfam" id="PF00789">
    <property type="entry name" value="UBX"/>
    <property type="match status" value="1"/>
</dbReference>
<dbReference type="InterPro" id="IPR021569">
    <property type="entry name" value="TUG-UBL1"/>
</dbReference>
<feature type="compositionally biased region" description="Polar residues" evidence="1">
    <location>
        <begin position="577"/>
        <end position="594"/>
    </location>
</feature>
<feature type="domain" description="UBX" evidence="2">
    <location>
        <begin position="452"/>
        <end position="528"/>
    </location>
</feature>
<dbReference type="InterPro" id="IPR029071">
    <property type="entry name" value="Ubiquitin-like_domsf"/>
</dbReference>
<dbReference type="CDD" id="cd16118">
    <property type="entry name" value="UBX2_UBXN9"/>
    <property type="match status" value="1"/>
</dbReference>
<dbReference type="CDD" id="cd16105">
    <property type="entry name" value="Ubl_ASPSCR1_like"/>
    <property type="match status" value="1"/>
</dbReference>
<dbReference type="InterPro" id="IPR059238">
    <property type="entry name" value="UBX1_UBXN9"/>
</dbReference>
<feature type="region of interest" description="Disordered" evidence="1">
    <location>
        <begin position="566"/>
        <end position="607"/>
    </location>
</feature>
<dbReference type="GO" id="GO:0007165">
    <property type="term" value="P:signal transduction"/>
    <property type="evidence" value="ECO:0007669"/>
    <property type="project" value="InterPro"/>
</dbReference>
<dbReference type="GO" id="GO:0005634">
    <property type="term" value="C:nucleus"/>
    <property type="evidence" value="ECO:0007669"/>
    <property type="project" value="TreeGrafter"/>
</dbReference>
<dbReference type="Pfam" id="PF11470">
    <property type="entry name" value="TUG-UBL1"/>
    <property type="match status" value="1"/>
</dbReference>
<dbReference type="PANTHER" id="PTHR46467">
    <property type="entry name" value="TETHER CONTAINING UBX DOMAIN FOR GLUT4"/>
    <property type="match status" value="1"/>
</dbReference>
<dbReference type="CDD" id="cd17075">
    <property type="entry name" value="UBX1_UBXN9"/>
    <property type="match status" value="1"/>
</dbReference>
<dbReference type="SUPFAM" id="SSF54236">
    <property type="entry name" value="Ubiquitin-like"/>
    <property type="match status" value="2"/>
</dbReference>
<dbReference type="Proteomes" id="UP001165740">
    <property type="component" value="Chromosome 2"/>
</dbReference>
<evidence type="ECO:0000313" key="4">
    <source>
        <dbReference type="Proteomes" id="UP001165740"/>
    </source>
</evidence>
<evidence type="ECO:0000256" key="1">
    <source>
        <dbReference type="SAM" id="MobiDB-lite"/>
    </source>
</evidence>
<dbReference type="GO" id="GO:0012506">
    <property type="term" value="C:vesicle membrane"/>
    <property type="evidence" value="ECO:0007669"/>
    <property type="project" value="TreeGrafter"/>
</dbReference>
<dbReference type="GO" id="GO:0005737">
    <property type="term" value="C:cytoplasm"/>
    <property type="evidence" value="ECO:0007669"/>
    <property type="project" value="TreeGrafter"/>
</dbReference>
<dbReference type="OMA" id="ICPNSRR"/>
<dbReference type="PROSITE" id="PS50033">
    <property type="entry name" value="UBX"/>
    <property type="match status" value="1"/>
</dbReference>